<keyword evidence="3" id="KW-1185">Reference proteome</keyword>
<feature type="compositionally biased region" description="Polar residues" evidence="1">
    <location>
        <begin position="298"/>
        <end position="309"/>
    </location>
</feature>
<dbReference type="AlphaFoldDB" id="A0A9J6D227"/>
<feature type="compositionally biased region" description="Polar residues" evidence="1">
    <location>
        <begin position="221"/>
        <end position="231"/>
    </location>
</feature>
<organism evidence="2 3">
    <name type="scientific">Rhipicephalus microplus</name>
    <name type="common">Cattle tick</name>
    <name type="synonym">Boophilus microplus</name>
    <dbReference type="NCBI Taxonomy" id="6941"/>
    <lineage>
        <taxon>Eukaryota</taxon>
        <taxon>Metazoa</taxon>
        <taxon>Ecdysozoa</taxon>
        <taxon>Arthropoda</taxon>
        <taxon>Chelicerata</taxon>
        <taxon>Arachnida</taxon>
        <taxon>Acari</taxon>
        <taxon>Parasitiformes</taxon>
        <taxon>Ixodida</taxon>
        <taxon>Ixodoidea</taxon>
        <taxon>Ixodidae</taxon>
        <taxon>Rhipicephalinae</taxon>
        <taxon>Rhipicephalus</taxon>
        <taxon>Boophilus</taxon>
    </lineage>
</organism>
<feature type="compositionally biased region" description="Low complexity" evidence="1">
    <location>
        <begin position="284"/>
        <end position="297"/>
    </location>
</feature>
<gene>
    <name evidence="2" type="ORF">HPB51_026742</name>
</gene>
<dbReference type="Proteomes" id="UP000821866">
    <property type="component" value="Unassembled WGS sequence"/>
</dbReference>
<reference evidence="2" key="1">
    <citation type="journal article" date="2020" name="Cell">
        <title>Large-Scale Comparative Analyses of Tick Genomes Elucidate Their Genetic Diversity and Vector Capacities.</title>
        <authorList>
            <consortium name="Tick Genome and Microbiome Consortium (TIGMIC)"/>
            <person name="Jia N."/>
            <person name="Wang J."/>
            <person name="Shi W."/>
            <person name="Du L."/>
            <person name="Sun Y."/>
            <person name="Zhan W."/>
            <person name="Jiang J.F."/>
            <person name="Wang Q."/>
            <person name="Zhang B."/>
            <person name="Ji P."/>
            <person name="Bell-Sakyi L."/>
            <person name="Cui X.M."/>
            <person name="Yuan T.T."/>
            <person name="Jiang B.G."/>
            <person name="Yang W.F."/>
            <person name="Lam T.T."/>
            <person name="Chang Q.C."/>
            <person name="Ding S.J."/>
            <person name="Wang X.J."/>
            <person name="Zhu J.G."/>
            <person name="Ruan X.D."/>
            <person name="Zhao L."/>
            <person name="Wei J.T."/>
            <person name="Ye R.Z."/>
            <person name="Que T.C."/>
            <person name="Du C.H."/>
            <person name="Zhou Y.H."/>
            <person name="Cheng J.X."/>
            <person name="Dai P.F."/>
            <person name="Guo W.B."/>
            <person name="Han X.H."/>
            <person name="Huang E.J."/>
            <person name="Li L.F."/>
            <person name="Wei W."/>
            <person name="Gao Y.C."/>
            <person name="Liu J.Z."/>
            <person name="Shao H.Z."/>
            <person name="Wang X."/>
            <person name="Wang C.C."/>
            <person name="Yang T.C."/>
            <person name="Huo Q.B."/>
            <person name="Li W."/>
            <person name="Chen H.Y."/>
            <person name="Chen S.E."/>
            <person name="Zhou L.G."/>
            <person name="Ni X.B."/>
            <person name="Tian J.H."/>
            <person name="Sheng Y."/>
            <person name="Liu T."/>
            <person name="Pan Y.S."/>
            <person name="Xia L.Y."/>
            <person name="Li J."/>
            <person name="Zhao F."/>
            <person name="Cao W.C."/>
        </authorList>
    </citation>
    <scope>NUCLEOTIDE SEQUENCE</scope>
    <source>
        <strain evidence="2">Rmic-2018</strain>
    </source>
</reference>
<feature type="region of interest" description="Disordered" evidence="1">
    <location>
        <begin position="128"/>
        <end position="195"/>
    </location>
</feature>
<evidence type="ECO:0000313" key="3">
    <source>
        <dbReference type="Proteomes" id="UP000821866"/>
    </source>
</evidence>
<evidence type="ECO:0000256" key="1">
    <source>
        <dbReference type="SAM" id="MobiDB-lite"/>
    </source>
</evidence>
<feature type="region of interest" description="Disordered" evidence="1">
    <location>
        <begin position="210"/>
        <end position="313"/>
    </location>
</feature>
<name>A0A9J6D227_RHIMP</name>
<feature type="compositionally biased region" description="Basic residues" evidence="1">
    <location>
        <begin position="157"/>
        <end position="166"/>
    </location>
</feature>
<dbReference type="EMBL" id="JABSTU010001520">
    <property type="protein sequence ID" value="KAH7985853.1"/>
    <property type="molecule type" value="Genomic_DNA"/>
</dbReference>
<sequence>MACVLKAFVLWNAVSMLWCCGGNLVGLRYPPKWLYYTNTLYDFYLMYETSGGKALGESSMVAPPSVHIESSRVCESRTHGEVTGQSLLKRADATIKTRSQALGLKWVRQPVNPAEDCTTTILPAGTMTGKSGGRCRRQSVTTAEDGNTTTAGTKCGKTGRRSRRQSRGPAEDCTATIMPAGSKSGKISGHSRKLSVAGEGRANVKVKCVKPATAMSKGKPVSTNAASTIRKPTTHGSRRQSISGARGKQTDGKKSWRQSITAAVGASATADPTRKSTSGSRRQSVTTGAGTSSVGSTPPLQTSRRQSLSGAPASEVAQLVAARKARRRSLKSEDATGIAAFAASKKPAWQSRKPSITTVETKDALEQSDTPPLCPGGEDRV</sequence>
<comment type="caution">
    <text evidence="2">The sequence shown here is derived from an EMBL/GenBank/DDBJ whole genome shotgun (WGS) entry which is preliminary data.</text>
</comment>
<reference evidence="2" key="2">
    <citation type="submission" date="2021-09" db="EMBL/GenBank/DDBJ databases">
        <authorList>
            <person name="Jia N."/>
            <person name="Wang J."/>
            <person name="Shi W."/>
            <person name="Du L."/>
            <person name="Sun Y."/>
            <person name="Zhan W."/>
            <person name="Jiang J."/>
            <person name="Wang Q."/>
            <person name="Zhang B."/>
            <person name="Ji P."/>
            <person name="Sakyi L.B."/>
            <person name="Cui X."/>
            <person name="Yuan T."/>
            <person name="Jiang B."/>
            <person name="Yang W."/>
            <person name="Lam T.T.-Y."/>
            <person name="Chang Q."/>
            <person name="Ding S."/>
            <person name="Wang X."/>
            <person name="Zhu J."/>
            <person name="Ruan X."/>
            <person name="Zhao L."/>
            <person name="Wei J."/>
            <person name="Que T."/>
            <person name="Du C."/>
            <person name="Cheng J."/>
            <person name="Dai P."/>
            <person name="Han X."/>
            <person name="Huang E."/>
            <person name="Gao Y."/>
            <person name="Liu J."/>
            <person name="Shao H."/>
            <person name="Ye R."/>
            <person name="Li L."/>
            <person name="Wei W."/>
            <person name="Wang X."/>
            <person name="Wang C."/>
            <person name="Huo Q."/>
            <person name="Li W."/>
            <person name="Guo W."/>
            <person name="Chen H."/>
            <person name="Chen S."/>
            <person name="Zhou L."/>
            <person name="Zhou L."/>
            <person name="Ni X."/>
            <person name="Tian J."/>
            <person name="Zhou Y."/>
            <person name="Sheng Y."/>
            <person name="Liu T."/>
            <person name="Pan Y."/>
            <person name="Xia L."/>
            <person name="Li J."/>
            <person name="Zhao F."/>
            <person name="Cao W."/>
        </authorList>
    </citation>
    <scope>NUCLEOTIDE SEQUENCE</scope>
    <source>
        <strain evidence="2">Rmic-2018</strain>
        <tissue evidence="2">Larvae</tissue>
    </source>
</reference>
<accession>A0A9J6D227</accession>
<feature type="region of interest" description="Disordered" evidence="1">
    <location>
        <begin position="325"/>
        <end position="381"/>
    </location>
</feature>
<feature type="compositionally biased region" description="Low complexity" evidence="1">
    <location>
        <begin position="146"/>
        <end position="156"/>
    </location>
</feature>
<evidence type="ECO:0000313" key="2">
    <source>
        <dbReference type="EMBL" id="KAH7985853.1"/>
    </source>
</evidence>
<protein>
    <submittedName>
        <fullName evidence="2">Uncharacterized protein</fullName>
    </submittedName>
</protein>
<proteinExistence type="predicted"/>